<accession>A0A9W8K9V5</accession>
<comment type="caution">
    <text evidence="1">The sequence shown here is derived from an EMBL/GenBank/DDBJ whole genome shotgun (WGS) entry which is preliminary data.</text>
</comment>
<organism evidence="1 2">
    <name type="scientific">Agrocybe chaxingu</name>
    <dbReference type="NCBI Taxonomy" id="84603"/>
    <lineage>
        <taxon>Eukaryota</taxon>
        <taxon>Fungi</taxon>
        <taxon>Dikarya</taxon>
        <taxon>Basidiomycota</taxon>
        <taxon>Agaricomycotina</taxon>
        <taxon>Agaricomycetes</taxon>
        <taxon>Agaricomycetidae</taxon>
        <taxon>Agaricales</taxon>
        <taxon>Agaricineae</taxon>
        <taxon>Strophariaceae</taxon>
        <taxon>Agrocybe</taxon>
    </lineage>
</organism>
<protein>
    <submittedName>
        <fullName evidence="1">Uncharacterized protein</fullName>
    </submittedName>
</protein>
<proteinExistence type="predicted"/>
<dbReference type="Proteomes" id="UP001148786">
    <property type="component" value="Unassembled WGS sequence"/>
</dbReference>
<dbReference type="EMBL" id="JANKHO010000353">
    <property type="protein sequence ID" value="KAJ3511038.1"/>
    <property type="molecule type" value="Genomic_DNA"/>
</dbReference>
<dbReference type="OrthoDB" id="3234974at2759"/>
<dbReference type="Gene3D" id="1.10.10.2360">
    <property type="match status" value="1"/>
</dbReference>
<evidence type="ECO:0000313" key="2">
    <source>
        <dbReference type="Proteomes" id="UP001148786"/>
    </source>
</evidence>
<evidence type="ECO:0000313" key="1">
    <source>
        <dbReference type="EMBL" id="KAJ3511038.1"/>
    </source>
</evidence>
<keyword evidence="2" id="KW-1185">Reference proteome</keyword>
<sequence>MSAVDGTFMSIAAALALGPESKSFELQEVRIEDYIKAYQTTSRPPQPVAQNPTDEIARKALNLPPLFKPTTMSMAGGGAPASTSATIGYQIPVKIVNPAELPQGQEFRVAQFAGEKHHNIVSMPQYDNFSPEELRYYAYVRGNITSPVTIVMDPFVLPAKETPKAPVVTTTTVDDEQLQHICANTTYMRHSPEWQELRAAYLIHGREMTSAELLPGATVPSAPPPAPIIPTAPLAALPQPIHASSTPRFTFGLR</sequence>
<dbReference type="AlphaFoldDB" id="A0A9W8K9V5"/>
<reference evidence="1" key="1">
    <citation type="submission" date="2022-07" db="EMBL/GenBank/DDBJ databases">
        <title>Genome Sequence of Agrocybe chaxingu.</title>
        <authorList>
            <person name="Buettner E."/>
        </authorList>
    </citation>
    <scope>NUCLEOTIDE SEQUENCE</scope>
    <source>
        <strain evidence="1">MP-N11</strain>
    </source>
</reference>
<name>A0A9W8K9V5_9AGAR</name>
<gene>
    <name evidence="1" type="ORF">NLJ89_g4330</name>
</gene>